<dbReference type="PROSITE" id="PS50943">
    <property type="entry name" value="HTH_CROC1"/>
    <property type="match status" value="1"/>
</dbReference>
<dbReference type="GO" id="GO:0005829">
    <property type="term" value="C:cytosol"/>
    <property type="evidence" value="ECO:0007669"/>
    <property type="project" value="TreeGrafter"/>
</dbReference>
<dbReference type="Proteomes" id="UP000285120">
    <property type="component" value="Unassembled WGS sequence"/>
</dbReference>
<dbReference type="Pfam" id="PF01381">
    <property type="entry name" value="HTH_3"/>
    <property type="match status" value="1"/>
</dbReference>
<dbReference type="PANTHER" id="PTHR46797:SF1">
    <property type="entry name" value="METHYLPHOSPHONATE SYNTHASE"/>
    <property type="match status" value="1"/>
</dbReference>
<feature type="domain" description="HTH cro/C1-type" evidence="2">
    <location>
        <begin position="6"/>
        <end position="61"/>
    </location>
</feature>
<organism evidence="3 4">
    <name type="scientific">Sinobaca qinghaiensis</name>
    <dbReference type="NCBI Taxonomy" id="342944"/>
    <lineage>
        <taxon>Bacteria</taxon>
        <taxon>Bacillati</taxon>
        <taxon>Bacillota</taxon>
        <taxon>Bacilli</taxon>
        <taxon>Bacillales</taxon>
        <taxon>Sporolactobacillaceae</taxon>
        <taxon>Sinobaca</taxon>
    </lineage>
</organism>
<evidence type="ECO:0000313" key="4">
    <source>
        <dbReference type="Proteomes" id="UP000285120"/>
    </source>
</evidence>
<dbReference type="InterPro" id="IPR050807">
    <property type="entry name" value="TransReg_Diox_bact_type"/>
</dbReference>
<keyword evidence="1" id="KW-0238">DNA-binding</keyword>
<accession>A0A419UWX9</accession>
<dbReference type="InterPro" id="IPR001387">
    <property type="entry name" value="Cro/C1-type_HTH"/>
</dbReference>
<gene>
    <name evidence="3" type="ORF">ATL39_3050</name>
</gene>
<dbReference type="SMART" id="SM00530">
    <property type="entry name" value="HTH_XRE"/>
    <property type="match status" value="1"/>
</dbReference>
<proteinExistence type="predicted"/>
<evidence type="ECO:0000313" key="3">
    <source>
        <dbReference type="EMBL" id="RKD69626.1"/>
    </source>
</evidence>
<comment type="caution">
    <text evidence="3">The sequence shown here is derived from an EMBL/GenBank/DDBJ whole genome shotgun (WGS) entry which is preliminary data.</text>
</comment>
<keyword evidence="4" id="KW-1185">Reference proteome</keyword>
<evidence type="ECO:0000259" key="2">
    <source>
        <dbReference type="PROSITE" id="PS50943"/>
    </source>
</evidence>
<dbReference type="EMBL" id="RAPK01000011">
    <property type="protein sequence ID" value="RKD69626.1"/>
    <property type="molecule type" value="Genomic_DNA"/>
</dbReference>
<sequence>MNGKNIKFYRQKDQLSLSDLAQRANISVSYLSTLEKNKNANPGLLLLTKLSEALKVSIEDLIYGPSHRRI</sequence>
<dbReference type="GO" id="GO:0003700">
    <property type="term" value="F:DNA-binding transcription factor activity"/>
    <property type="evidence" value="ECO:0007669"/>
    <property type="project" value="TreeGrafter"/>
</dbReference>
<dbReference type="InterPro" id="IPR010982">
    <property type="entry name" value="Lambda_DNA-bd_dom_sf"/>
</dbReference>
<dbReference type="Gene3D" id="1.10.260.40">
    <property type="entry name" value="lambda repressor-like DNA-binding domains"/>
    <property type="match status" value="1"/>
</dbReference>
<dbReference type="GO" id="GO:0003677">
    <property type="term" value="F:DNA binding"/>
    <property type="evidence" value="ECO:0007669"/>
    <property type="project" value="UniProtKB-KW"/>
</dbReference>
<dbReference type="SUPFAM" id="SSF47413">
    <property type="entry name" value="lambda repressor-like DNA-binding domains"/>
    <property type="match status" value="1"/>
</dbReference>
<dbReference type="PANTHER" id="PTHR46797">
    <property type="entry name" value="HTH-TYPE TRANSCRIPTIONAL REGULATOR"/>
    <property type="match status" value="1"/>
</dbReference>
<protein>
    <submittedName>
        <fullName evidence="3">Helix-turn-helix protein</fullName>
    </submittedName>
</protein>
<evidence type="ECO:0000256" key="1">
    <source>
        <dbReference type="ARBA" id="ARBA00023125"/>
    </source>
</evidence>
<name>A0A419UWX9_9BACL</name>
<dbReference type="CDD" id="cd00093">
    <property type="entry name" value="HTH_XRE"/>
    <property type="match status" value="1"/>
</dbReference>
<dbReference type="AlphaFoldDB" id="A0A419UWX9"/>
<reference evidence="3 4" key="1">
    <citation type="submission" date="2018-09" db="EMBL/GenBank/DDBJ databases">
        <title>Genomic Encyclopedia of Archaeal and Bacterial Type Strains, Phase II (KMG-II): from individual species to whole genera.</title>
        <authorList>
            <person name="Goeker M."/>
        </authorList>
    </citation>
    <scope>NUCLEOTIDE SEQUENCE [LARGE SCALE GENOMIC DNA]</scope>
    <source>
        <strain evidence="3 4">DSM 17008</strain>
    </source>
</reference>